<dbReference type="PROSITE" id="PS00542">
    <property type="entry name" value="COMPLEX1_30K"/>
    <property type="match status" value="1"/>
</dbReference>
<dbReference type="Pfam" id="PF00329">
    <property type="entry name" value="Complex1_30kDa"/>
    <property type="match status" value="1"/>
</dbReference>
<keyword evidence="4" id="KW-0520">NAD</keyword>
<dbReference type="GO" id="GO:0016151">
    <property type="term" value="F:nickel cation binding"/>
    <property type="evidence" value="ECO:0007669"/>
    <property type="project" value="InterPro"/>
</dbReference>
<keyword evidence="5" id="KW-0479">Metal-binding</keyword>
<evidence type="ECO:0000256" key="1">
    <source>
        <dbReference type="ARBA" id="ARBA00004202"/>
    </source>
</evidence>
<accession>W0EEB8</accession>
<evidence type="ECO:0000256" key="5">
    <source>
        <dbReference type="PIRSR" id="PIRSR601501-1"/>
    </source>
</evidence>
<dbReference type="InterPro" id="IPR001268">
    <property type="entry name" value="NADH_UbQ_OxRdtase_30kDa_su"/>
</dbReference>
<protein>
    <submittedName>
        <fullName evidence="8">NADH dehydrogenase</fullName>
    </submittedName>
</protein>
<dbReference type="InterPro" id="IPR001501">
    <property type="entry name" value="Ni-dep_hyd_lsu"/>
</dbReference>
<evidence type="ECO:0000256" key="4">
    <source>
        <dbReference type="ARBA" id="ARBA00023027"/>
    </source>
</evidence>
<dbReference type="GO" id="GO:0048038">
    <property type="term" value="F:quinone binding"/>
    <property type="evidence" value="ECO:0007669"/>
    <property type="project" value="InterPro"/>
</dbReference>
<sequence>MDKLRAYFQACEDSEIVSWTKQEGFVWIKSERFPSVLNDLRVSSQGENPILLIHTVNDERQLGQGFVIYLVLHWSGDFSLTLASRGIEDSFPSLTAVWPALNWSEREVQDLFGLKAVGHPDPRPLVFHPGWPEGFFPLRKREANYLENKGFVPGELPISPAQGEGTFEISVGPIHAGIIEPGHFRFQTIGETILHIEAQLFYTHKGVEKLLEGKDLFEGLAIIEHLCGVCTVSHALAYCEAVEKLAGFQPSHTVLGWRTVLAELERLYNHLGDIGNMCAGVGFALGNANGLQAKEHVQRLNREIFGHRFLRGAVVPGGVDRIPDEEQTSILAERLREIREDSEDWISLILEHDGFRQRAVTTGVLKHESAIDLGVTGPAARASGVAIDWRQCHAYLLYPELNVEPQVEADCDVMSRLIVRSREVKQSFELLEVLLEKMKYLRDWKERANEQTHEQGKSEFRKAWETNTKPHSFAWGCAESPRGTDAVWLMVDENRKIYRCRIRSAAYANWPAVPLAVLGNIVPDFPLINKSFELCYSCCDR</sequence>
<feature type="binding site" evidence="5">
    <location>
        <position position="538"/>
    </location>
    <ligand>
        <name>Fe cation</name>
        <dbReference type="ChEBI" id="CHEBI:24875"/>
    </ligand>
</feature>
<dbReference type="Pfam" id="PF00346">
    <property type="entry name" value="Complex1_49kDa"/>
    <property type="match status" value="1"/>
</dbReference>
<dbReference type="Gene3D" id="3.30.460.80">
    <property type="entry name" value="NADH:ubiquinone oxidoreductase, 30kDa subunit"/>
    <property type="match status" value="1"/>
</dbReference>
<evidence type="ECO:0000256" key="2">
    <source>
        <dbReference type="ARBA" id="ARBA00022448"/>
    </source>
</evidence>
<keyword evidence="2" id="KW-0813">Transport</keyword>
<keyword evidence="9" id="KW-1185">Reference proteome</keyword>
<dbReference type="InterPro" id="IPR037232">
    <property type="entry name" value="NADH_quin_OxRdtase_su_C/D-like"/>
</dbReference>
<dbReference type="SUPFAM" id="SSF143243">
    <property type="entry name" value="Nqo5-like"/>
    <property type="match status" value="1"/>
</dbReference>
<dbReference type="PANTHER" id="PTHR43485">
    <property type="entry name" value="HYDROGENASE-4 COMPONENT G"/>
    <property type="match status" value="1"/>
</dbReference>
<dbReference type="RefSeq" id="WP_006715894.1">
    <property type="nucleotide sequence ID" value="NZ_CP007032.1"/>
</dbReference>
<reference evidence="8 9" key="1">
    <citation type="submission" date="2013-12" db="EMBL/GenBank/DDBJ databases">
        <authorList>
            <consortium name="DOE Joint Genome Institute"/>
            <person name="Smidt H."/>
            <person name="Huntemann M."/>
            <person name="Han J."/>
            <person name="Chen A."/>
            <person name="Kyrpides N."/>
            <person name="Mavromatis K."/>
            <person name="Markowitz V."/>
            <person name="Palaniappan K."/>
            <person name="Ivanova N."/>
            <person name="Schaumberg A."/>
            <person name="Pati A."/>
            <person name="Liolios K."/>
            <person name="Nordberg H.P."/>
            <person name="Cantor M.N."/>
            <person name="Hua S.X."/>
            <person name="Woyke T."/>
        </authorList>
    </citation>
    <scope>NUCLEOTIDE SEQUENCE [LARGE SCALE GENOMIC DNA]</scope>
    <source>
        <strain evidence="9">DSM 15288</strain>
    </source>
</reference>
<organism evidence="8 9">
    <name type="scientific">Desulfitobacterium metallireducens DSM 15288</name>
    <dbReference type="NCBI Taxonomy" id="871968"/>
    <lineage>
        <taxon>Bacteria</taxon>
        <taxon>Bacillati</taxon>
        <taxon>Bacillota</taxon>
        <taxon>Clostridia</taxon>
        <taxon>Eubacteriales</taxon>
        <taxon>Desulfitobacteriaceae</taxon>
        <taxon>Desulfitobacterium</taxon>
    </lineage>
</organism>
<dbReference type="PANTHER" id="PTHR43485:SF1">
    <property type="entry name" value="FORMATE HYDROGENLYASE SUBUNIT 5-RELATED"/>
    <property type="match status" value="1"/>
</dbReference>
<feature type="binding site" evidence="5">
    <location>
        <position position="208"/>
    </location>
    <ligand>
        <name>Mg(2+)</name>
        <dbReference type="ChEBI" id="CHEBI:18420"/>
    </ligand>
</feature>
<dbReference type="KEGG" id="dmt:DESME_13120"/>
<dbReference type="GO" id="GO:0051287">
    <property type="term" value="F:NAD binding"/>
    <property type="evidence" value="ECO:0007669"/>
    <property type="project" value="InterPro"/>
</dbReference>
<dbReference type="eggNOG" id="COG3262">
    <property type="taxonomic scope" value="Bacteria"/>
</dbReference>
<dbReference type="OrthoDB" id="9801496at2"/>
<gene>
    <name evidence="8" type="ORF">DESME_13120</name>
</gene>
<dbReference type="SUPFAM" id="SSF56762">
    <property type="entry name" value="HydB/Nqo4-like"/>
    <property type="match status" value="1"/>
</dbReference>
<dbReference type="InterPro" id="IPR052197">
    <property type="entry name" value="ComplexI_49kDa-like"/>
</dbReference>
<dbReference type="HOGENOM" id="CLU_015134_3_1_9"/>
<dbReference type="GO" id="GO:0016651">
    <property type="term" value="F:oxidoreductase activity, acting on NAD(P)H"/>
    <property type="evidence" value="ECO:0007669"/>
    <property type="project" value="InterPro"/>
</dbReference>
<dbReference type="eggNOG" id="COG3261">
    <property type="taxonomic scope" value="Bacteria"/>
</dbReference>
<keyword evidence="5" id="KW-0408">Iron</keyword>
<dbReference type="InterPro" id="IPR020396">
    <property type="entry name" value="NADH_UbQ_OxRdtase_CS"/>
</dbReference>
<feature type="domain" description="NADH-quinone oxidoreductase subunit D" evidence="7">
    <location>
        <begin position="291"/>
        <end position="541"/>
    </location>
</feature>
<comment type="cofactor">
    <cofactor evidence="5">
        <name>Fe cation</name>
        <dbReference type="ChEBI" id="CHEBI:24875"/>
    </cofactor>
</comment>
<feature type="binding site" evidence="5">
    <location>
        <position position="230"/>
    </location>
    <ligand>
        <name>Ni(2+)</name>
        <dbReference type="ChEBI" id="CHEBI:49786"/>
    </ligand>
</feature>
<evidence type="ECO:0000259" key="7">
    <source>
        <dbReference type="Pfam" id="PF00346"/>
    </source>
</evidence>
<keyword evidence="3" id="KW-0560">Oxidoreductase</keyword>
<evidence type="ECO:0000259" key="6">
    <source>
        <dbReference type="Pfam" id="PF00329"/>
    </source>
</evidence>
<dbReference type="GO" id="GO:0005886">
    <property type="term" value="C:plasma membrane"/>
    <property type="evidence" value="ECO:0007669"/>
    <property type="project" value="UniProtKB-SubCell"/>
</dbReference>
<evidence type="ECO:0000313" key="8">
    <source>
        <dbReference type="EMBL" id="AHF07858.1"/>
    </source>
</evidence>
<dbReference type="Proteomes" id="UP000010847">
    <property type="component" value="Chromosome"/>
</dbReference>
<comment type="cofactor">
    <cofactor evidence="5">
        <name>Ni(2+)</name>
        <dbReference type="ChEBI" id="CHEBI:49786"/>
    </cofactor>
</comment>
<dbReference type="EMBL" id="CP007032">
    <property type="protein sequence ID" value="AHF07858.1"/>
    <property type="molecule type" value="Genomic_DNA"/>
</dbReference>
<evidence type="ECO:0000256" key="3">
    <source>
        <dbReference type="ARBA" id="ARBA00023002"/>
    </source>
</evidence>
<dbReference type="AlphaFoldDB" id="W0EEB8"/>
<keyword evidence="5" id="KW-0533">Nickel</keyword>
<feature type="binding site" evidence="5">
    <location>
        <position position="502"/>
    </location>
    <ligand>
        <name>Mg(2+)</name>
        <dbReference type="ChEBI" id="CHEBI:18420"/>
    </ligand>
</feature>
<feature type="domain" description="NADH:ubiquinone oxidoreductase 30kDa subunit" evidence="6">
    <location>
        <begin position="26"/>
        <end position="141"/>
    </location>
</feature>
<dbReference type="InterPro" id="IPR029014">
    <property type="entry name" value="NiFe-Hase_large"/>
</dbReference>
<comment type="subcellular location">
    <subcellularLocation>
        <location evidence="1">Cell membrane</location>
        <topology evidence="1">Peripheral membrane protein</topology>
    </subcellularLocation>
</comment>
<dbReference type="STRING" id="871968.DESME_13120"/>
<name>W0EEB8_9FIRM</name>
<dbReference type="Pfam" id="PF00374">
    <property type="entry name" value="NiFeSe_Hases"/>
    <property type="match status" value="1"/>
</dbReference>
<dbReference type="Gene3D" id="1.10.645.10">
    <property type="entry name" value="Cytochrome-c3 Hydrogenase, chain B"/>
    <property type="match status" value="1"/>
</dbReference>
<feature type="binding site" evidence="5">
    <location>
        <position position="230"/>
    </location>
    <ligand>
        <name>Fe cation</name>
        <dbReference type="ChEBI" id="CHEBI:24875"/>
    </ligand>
</feature>
<feature type="binding site" evidence="5">
    <location>
        <position position="535"/>
    </location>
    <ligand>
        <name>Ni(2+)</name>
        <dbReference type="ChEBI" id="CHEBI:49786"/>
    </ligand>
</feature>
<feature type="binding site" evidence="5">
    <location>
        <position position="227"/>
    </location>
    <ligand>
        <name>Ni(2+)</name>
        <dbReference type="ChEBI" id="CHEBI:49786"/>
    </ligand>
</feature>
<proteinExistence type="predicted"/>
<dbReference type="InterPro" id="IPR001135">
    <property type="entry name" value="NADH_Q_OxRdtase_suD"/>
</dbReference>
<evidence type="ECO:0000313" key="9">
    <source>
        <dbReference type="Proteomes" id="UP000010847"/>
    </source>
</evidence>
<dbReference type="GO" id="GO:0008137">
    <property type="term" value="F:NADH dehydrogenase (ubiquinone) activity"/>
    <property type="evidence" value="ECO:0007669"/>
    <property type="project" value="InterPro"/>
</dbReference>
<keyword evidence="5" id="KW-0460">Magnesium</keyword>